<dbReference type="InterPro" id="IPR018060">
    <property type="entry name" value="HTH_AraC"/>
</dbReference>
<dbReference type="PROSITE" id="PS01124">
    <property type="entry name" value="HTH_ARAC_FAMILY_2"/>
    <property type="match status" value="1"/>
</dbReference>
<dbReference type="InterPro" id="IPR046532">
    <property type="entry name" value="DUF6597"/>
</dbReference>
<evidence type="ECO:0000256" key="1">
    <source>
        <dbReference type="ARBA" id="ARBA00023015"/>
    </source>
</evidence>
<dbReference type="EMBL" id="JBHTAI010000018">
    <property type="protein sequence ID" value="MFC7151779.1"/>
    <property type="molecule type" value="Genomic_DNA"/>
</dbReference>
<dbReference type="RefSeq" id="WP_378052267.1">
    <property type="nucleotide sequence ID" value="NZ_JBHMDN010000048.1"/>
</dbReference>
<evidence type="ECO:0000313" key="5">
    <source>
        <dbReference type="EMBL" id="MFC7151779.1"/>
    </source>
</evidence>
<dbReference type="InterPro" id="IPR009057">
    <property type="entry name" value="Homeodomain-like_sf"/>
</dbReference>
<reference evidence="6" key="1">
    <citation type="journal article" date="2019" name="Int. J. Syst. Evol. Microbiol.">
        <title>The Global Catalogue of Microorganisms (GCM) 10K type strain sequencing project: providing services to taxonomists for standard genome sequencing and annotation.</title>
        <authorList>
            <consortium name="The Broad Institute Genomics Platform"/>
            <consortium name="The Broad Institute Genome Sequencing Center for Infectious Disease"/>
            <person name="Wu L."/>
            <person name="Ma J."/>
        </authorList>
    </citation>
    <scope>NUCLEOTIDE SEQUENCE [LARGE SCALE GENOMIC DNA]</scope>
    <source>
        <strain evidence="6">KCTC 12907</strain>
    </source>
</reference>
<keyword evidence="3" id="KW-0804">Transcription</keyword>
<keyword evidence="6" id="KW-1185">Reference proteome</keyword>
<dbReference type="PANTHER" id="PTHR46796">
    <property type="entry name" value="HTH-TYPE TRANSCRIPTIONAL ACTIVATOR RHAS-RELATED"/>
    <property type="match status" value="1"/>
</dbReference>
<dbReference type="SUPFAM" id="SSF46689">
    <property type="entry name" value="Homeodomain-like"/>
    <property type="match status" value="1"/>
</dbReference>
<evidence type="ECO:0000313" key="6">
    <source>
        <dbReference type="Proteomes" id="UP001596378"/>
    </source>
</evidence>
<dbReference type="Pfam" id="PF12833">
    <property type="entry name" value="HTH_18"/>
    <property type="match status" value="1"/>
</dbReference>
<dbReference type="SMART" id="SM00342">
    <property type="entry name" value="HTH_ARAC"/>
    <property type="match status" value="1"/>
</dbReference>
<evidence type="ECO:0000256" key="3">
    <source>
        <dbReference type="ARBA" id="ARBA00023163"/>
    </source>
</evidence>
<keyword evidence="1" id="KW-0805">Transcription regulation</keyword>
<gene>
    <name evidence="5" type="ORF">ACFQMJ_24850</name>
</gene>
<proteinExistence type="predicted"/>
<dbReference type="Proteomes" id="UP001596378">
    <property type="component" value="Unassembled WGS sequence"/>
</dbReference>
<name>A0ABW2FHX5_9BACL</name>
<organism evidence="5 6">
    <name type="scientific">Cohnella cellulosilytica</name>
    <dbReference type="NCBI Taxonomy" id="986710"/>
    <lineage>
        <taxon>Bacteria</taxon>
        <taxon>Bacillati</taxon>
        <taxon>Bacillota</taxon>
        <taxon>Bacilli</taxon>
        <taxon>Bacillales</taxon>
        <taxon>Paenibacillaceae</taxon>
        <taxon>Cohnella</taxon>
    </lineage>
</organism>
<keyword evidence="2" id="KW-0238">DNA-binding</keyword>
<feature type="domain" description="HTH araC/xylS-type" evidence="4">
    <location>
        <begin position="164"/>
        <end position="267"/>
    </location>
</feature>
<protein>
    <submittedName>
        <fullName evidence="5">Helix-turn-helix domain-containing protein</fullName>
    </submittedName>
</protein>
<dbReference type="Gene3D" id="1.10.10.60">
    <property type="entry name" value="Homeodomain-like"/>
    <property type="match status" value="1"/>
</dbReference>
<accession>A0ABW2FHX5</accession>
<comment type="caution">
    <text evidence="5">The sequence shown here is derived from an EMBL/GenBank/DDBJ whole genome shotgun (WGS) entry which is preliminary data.</text>
</comment>
<dbReference type="InterPro" id="IPR050204">
    <property type="entry name" value="AraC_XylS_family_regulators"/>
</dbReference>
<evidence type="ECO:0000256" key="2">
    <source>
        <dbReference type="ARBA" id="ARBA00023125"/>
    </source>
</evidence>
<evidence type="ECO:0000259" key="4">
    <source>
        <dbReference type="PROSITE" id="PS01124"/>
    </source>
</evidence>
<sequence length="283" mass="32837">MKFHARKPGPILARWIDKLWICEDYRPGHRMEFKFPDASLAWIINLKEDWIRVFESKRMDRHRTLPGSIIAGPRSSYYYLDTICQETCMGIQFRPGGALPFLGHLVGELKDMDMPLGEGLGRYGQADELRERLQETAAAEERFQLVEQYLLRRLERETIVPKGHPAVAYALQRFERSPADAPSIAEIADMANLSTEHFIRVFKEEVGLTPKNYGSIVRFQRTLRMIRQERVGSGIDLALSSGYYDQSHLHREFRKYANMTPAELFCKQDLLMNHVPILMSDQF</sequence>
<dbReference type="Pfam" id="PF20240">
    <property type="entry name" value="DUF6597"/>
    <property type="match status" value="1"/>
</dbReference>